<dbReference type="PANTHER" id="PTHR45947:SF3">
    <property type="entry name" value="SULFOQUINOVOSYL TRANSFERASE SQD2"/>
    <property type="match status" value="1"/>
</dbReference>
<dbReference type="InterPro" id="IPR001296">
    <property type="entry name" value="Glyco_trans_1"/>
</dbReference>
<dbReference type="Pfam" id="PF00534">
    <property type="entry name" value="Glycos_transf_1"/>
    <property type="match status" value="1"/>
</dbReference>
<dbReference type="PANTHER" id="PTHR45947">
    <property type="entry name" value="SULFOQUINOVOSYL TRANSFERASE SQD2"/>
    <property type="match status" value="1"/>
</dbReference>
<keyword evidence="4" id="KW-1185">Reference proteome</keyword>
<organism evidence="3 4">
    <name type="scientific">Rhodococcus koreensis</name>
    <dbReference type="NCBI Taxonomy" id="99653"/>
    <lineage>
        <taxon>Bacteria</taxon>
        <taxon>Bacillati</taxon>
        <taxon>Actinomycetota</taxon>
        <taxon>Actinomycetes</taxon>
        <taxon>Mycobacteriales</taxon>
        <taxon>Nocardiaceae</taxon>
        <taxon>Rhodococcus</taxon>
    </lineage>
</organism>
<sequence>MTKVIIVQPYVPSYRVPFFSKLVSKLADSGISCEIHAQHPSGSQALRGDAALLNEWQVEKPTRSISIGGISVQKSLTWRDIKSSDAVVVGLLGSSPDTYFSLASRLVHNHKVGLWGHIDSYVAPFNRFDQLLERWQIKAGDHVFAYTSGGRRYALSAGVPESRITTVMNTVDTSSLMSELRTLSEGEIMNFQSRHGLIKEKTFCFIGGLDQSKRIEFLQRALDRLWIMDPEIKLIVGGTGDQEHLLQPSITRGQTISLGIVKSREKALMGSSSRAVVMPGRIGLVAVEALALNLQVLSVRGSFHAPEFEYLAEGSSLLYSDDSSDAYADLVASVAHTREENHDPWFFPSMDSMVTNFHAGVLRLVGR</sequence>
<dbReference type="AlphaFoldDB" id="A0A1H4R379"/>
<proteinExistence type="predicted"/>
<dbReference type="GO" id="GO:0016758">
    <property type="term" value="F:hexosyltransferase activity"/>
    <property type="evidence" value="ECO:0007669"/>
    <property type="project" value="TreeGrafter"/>
</dbReference>
<evidence type="ECO:0000259" key="2">
    <source>
        <dbReference type="Pfam" id="PF00534"/>
    </source>
</evidence>
<dbReference type="EMBL" id="FNSV01000005">
    <property type="protein sequence ID" value="SEC26276.1"/>
    <property type="molecule type" value="Genomic_DNA"/>
</dbReference>
<reference evidence="4" key="1">
    <citation type="submission" date="2016-10" db="EMBL/GenBank/DDBJ databases">
        <authorList>
            <person name="Varghese N."/>
            <person name="Submissions S."/>
        </authorList>
    </citation>
    <scope>NUCLEOTIDE SEQUENCE [LARGE SCALE GENOMIC DNA]</scope>
    <source>
        <strain evidence="4">DSM 44498</strain>
    </source>
</reference>
<dbReference type="OrthoDB" id="9790710at2"/>
<evidence type="ECO:0000256" key="1">
    <source>
        <dbReference type="ARBA" id="ARBA00022679"/>
    </source>
</evidence>
<dbReference type="RefSeq" id="WP_083395592.1">
    <property type="nucleotide sequence ID" value="NZ_FNSV01000005.1"/>
</dbReference>
<feature type="domain" description="Glycosyl transferase family 1" evidence="2">
    <location>
        <begin position="199"/>
        <end position="342"/>
    </location>
</feature>
<name>A0A1H4R379_9NOCA</name>
<evidence type="ECO:0000313" key="4">
    <source>
        <dbReference type="Proteomes" id="UP000183561"/>
    </source>
</evidence>
<protein>
    <submittedName>
        <fullName evidence="3">Glycosyltransferase involved in cell wall bisynthesis</fullName>
    </submittedName>
</protein>
<dbReference type="InterPro" id="IPR050194">
    <property type="entry name" value="Glycosyltransferase_grp1"/>
</dbReference>
<dbReference type="SUPFAM" id="SSF53756">
    <property type="entry name" value="UDP-Glycosyltransferase/glycogen phosphorylase"/>
    <property type="match status" value="1"/>
</dbReference>
<gene>
    <name evidence="3" type="ORF">SAMN04490239_3459</name>
</gene>
<accession>A0A1H4R379</accession>
<dbReference type="Gene3D" id="3.40.50.2000">
    <property type="entry name" value="Glycogen Phosphorylase B"/>
    <property type="match status" value="2"/>
</dbReference>
<evidence type="ECO:0000313" key="3">
    <source>
        <dbReference type="EMBL" id="SEC26276.1"/>
    </source>
</evidence>
<keyword evidence="1 3" id="KW-0808">Transferase</keyword>
<dbReference type="Proteomes" id="UP000183561">
    <property type="component" value="Unassembled WGS sequence"/>
</dbReference>